<dbReference type="STRING" id="139723.A0A182M3F6"/>
<dbReference type="GO" id="GO:0003676">
    <property type="term" value="F:nucleic acid binding"/>
    <property type="evidence" value="ECO:0007669"/>
    <property type="project" value="InterPro"/>
</dbReference>
<evidence type="ECO:0000313" key="6">
    <source>
        <dbReference type="Proteomes" id="UP000075883"/>
    </source>
</evidence>
<dbReference type="SMART" id="SM00343">
    <property type="entry name" value="ZnF_C2HC"/>
    <property type="match status" value="2"/>
</dbReference>
<sequence length="436" mass="48883">MAPPVTSSRELRNRLAPPGTAAEDDMKKLLQETLSTNVKLQKTVEGLQQELACLRLQLQEQNTQARLDLQAARKEANHRESIAREDARRLREELAKEKELFTALLAQAIGGENKQQERPQQQQRAQQVQQQQQPGGTEAAALLPLDDEGDSWAEVVRRKPQNRRVIPMANQWHSQGRLAQQQRAQQCEQQLPQRQQQQGNQRPKRRSMRADRIDVAPAAGVTWTEVYVKLRTASELEDVRADIGMGRRTGAGHLRVPIKRTADSTLVSSRIQELLGETGVTRVVTQMGELFVTNIDPLAEEDDVRSALESLLGSPTGATSISMWELRDGTKRARVRLPLANARKLKDQKLILCQCVSFIKEALISPEKQRCFRCLELGHMARDCRSQIDRQEVCIRCGQPGHHAKNCSAEVRCAACSGPHRIGHSACGQSRIQCPV</sequence>
<keyword evidence="1" id="KW-0863">Zinc-finger</keyword>
<evidence type="ECO:0000313" key="5">
    <source>
        <dbReference type="EnsemblMetazoa" id="ACUA008515-PA"/>
    </source>
</evidence>
<dbReference type="EMBL" id="AXCM01022037">
    <property type="status" value="NOT_ANNOTATED_CDS"/>
    <property type="molecule type" value="Genomic_DNA"/>
</dbReference>
<dbReference type="SUPFAM" id="SSF57756">
    <property type="entry name" value="Retrovirus zinc finger-like domains"/>
    <property type="match status" value="1"/>
</dbReference>
<dbReference type="AlphaFoldDB" id="A0A182M3F6"/>
<keyword evidence="1" id="KW-0479">Metal-binding</keyword>
<dbReference type="PROSITE" id="PS50158">
    <property type="entry name" value="ZF_CCHC"/>
    <property type="match status" value="2"/>
</dbReference>
<feature type="compositionally biased region" description="Low complexity" evidence="3">
    <location>
        <begin position="175"/>
        <end position="201"/>
    </location>
</feature>
<dbReference type="InterPro" id="IPR036875">
    <property type="entry name" value="Znf_CCHC_sf"/>
</dbReference>
<accession>A0A182M3F6</accession>
<feature type="region of interest" description="Disordered" evidence="3">
    <location>
        <begin position="112"/>
        <end position="136"/>
    </location>
</feature>
<reference evidence="6" key="1">
    <citation type="submission" date="2013-09" db="EMBL/GenBank/DDBJ databases">
        <title>The Genome Sequence of Anopheles culicifacies species A.</title>
        <authorList>
            <consortium name="The Broad Institute Genomics Platform"/>
            <person name="Neafsey D.E."/>
            <person name="Besansky N."/>
            <person name="Howell P."/>
            <person name="Walton C."/>
            <person name="Young S.K."/>
            <person name="Zeng Q."/>
            <person name="Gargeya S."/>
            <person name="Fitzgerald M."/>
            <person name="Haas B."/>
            <person name="Abouelleil A."/>
            <person name="Allen A.W."/>
            <person name="Alvarado L."/>
            <person name="Arachchi H.M."/>
            <person name="Berlin A.M."/>
            <person name="Chapman S.B."/>
            <person name="Gainer-Dewar J."/>
            <person name="Goldberg J."/>
            <person name="Griggs A."/>
            <person name="Gujja S."/>
            <person name="Hansen M."/>
            <person name="Howarth C."/>
            <person name="Imamovic A."/>
            <person name="Ireland A."/>
            <person name="Larimer J."/>
            <person name="McCowan C."/>
            <person name="Murphy C."/>
            <person name="Pearson M."/>
            <person name="Poon T.W."/>
            <person name="Priest M."/>
            <person name="Roberts A."/>
            <person name="Saif S."/>
            <person name="Shea T."/>
            <person name="Sisk P."/>
            <person name="Sykes S."/>
            <person name="Wortman J."/>
            <person name="Nusbaum C."/>
            <person name="Birren B."/>
        </authorList>
    </citation>
    <scope>NUCLEOTIDE SEQUENCE [LARGE SCALE GENOMIC DNA]</scope>
    <source>
        <strain evidence="6">A-37</strain>
    </source>
</reference>
<organism evidence="5 6">
    <name type="scientific">Anopheles culicifacies</name>
    <dbReference type="NCBI Taxonomy" id="139723"/>
    <lineage>
        <taxon>Eukaryota</taxon>
        <taxon>Metazoa</taxon>
        <taxon>Ecdysozoa</taxon>
        <taxon>Arthropoda</taxon>
        <taxon>Hexapoda</taxon>
        <taxon>Insecta</taxon>
        <taxon>Pterygota</taxon>
        <taxon>Neoptera</taxon>
        <taxon>Endopterygota</taxon>
        <taxon>Diptera</taxon>
        <taxon>Nematocera</taxon>
        <taxon>Culicoidea</taxon>
        <taxon>Culicidae</taxon>
        <taxon>Anophelinae</taxon>
        <taxon>Anopheles</taxon>
        <taxon>culicifacies species complex</taxon>
    </lineage>
</organism>
<evidence type="ECO:0000256" key="1">
    <source>
        <dbReference type="PROSITE-ProRule" id="PRU00047"/>
    </source>
</evidence>
<feature type="compositionally biased region" description="Low complexity" evidence="3">
    <location>
        <begin position="118"/>
        <end position="133"/>
    </location>
</feature>
<dbReference type="VEuPathDB" id="VectorBase:ACUA008515"/>
<feature type="region of interest" description="Disordered" evidence="3">
    <location>
        <begin position="173"/>
        <end position="213"/>
    </location>
</feature>
<evidence type="ECO:0000259" key="4">
    <source>
        <dbReference type="PROSITE" id="PS50158"/>
    </source>
</evidence>
<keyword evidence="2" id="KW-0175">Coiled coil</keyword>
<protein>
    <recommendedName>
        <fullName evidence="4">CCHC-type domain-containing protein</fullName>
    </recommendedName>
</protein>
<dbReference type="InterPro" id="IPR001878">
    <property type="entry name" value="Znf_CCHC"/>
</dbReference>
<dbReference type="Pfam" id="PF00098">
    <property type="entry name" value="zf-CCHC"/>
    <property type="match status" value="2"/>
</dbReference>
<dbReference type="EnsemblMetazoa" id="ACUA008515-RA">
    <property type="protein sequence ID" value="ACUA008515-PA"/>
    <property type="gene ID" value="ACUA008515"/>
</dbReference>
<feature type="coiled-coil region" evidence="2">
    <location>
        <begin position="30"/>
        <end position="107"/>
    </location>
</feature>
<keyword evidence="1" id="KW-0862">Zinc</keyword>
<dbReference type="Gene3D" id="4.10.60.10">
    <property type="entry name" value="Zinc finger, CCHC-type"/>
    <property type="match status" value="1"/>
</dbReference>
<reference evidence="5" key="2">
    <citation type="submission" date="2020-05" db="UniProtKB">
        <authorList>
            <consortium name="EnsemblMetazoa"/>
        </authorList>
    </citation>
    <scope>IDENTIFICATION</scope>
    <source>
        <strain evidence="5">A-37</strain>
    </source>
</reference>
<evidence type="ECO:0000256" key="2">
    <source>
        <dbReference type="SAM" id="Coils"/>
    </source>
</evidence>
<feature type="domain" description="CCHC-type" evidence="4">
    <location>
        <begin position="370"/>
        <end position="386"/>
    </location>
</feature>
<dbReference type="Proteomes" id="UP000075883">
    <property type="component" value="Unassembled WGS sequence"/>
</dbReference>
<feature type="domain" description="CCHC-type" evidence="4">
    <location>
        <begin position="394"/>
        <end position="407"/>
    </location>
</feature>
<name>A0A182M3F6_9DIPT</name>
<proteinExistence type="predicted"/>
<dbReference type="GO" id="GO:0008270">
    <property type="term" value="F:zinc ion binding"/>
    <property type="evidence" value="ECO:0007669"/>
    <property type="project" value="UniProtKB-KW"/>
</dbReference>
<keyword evidence="6" id="KW-1185">Reference proteome</keyword>
<evidence type="ECO:0000256" key="3">
    <source>
        <dbReference type="SAM" id="MobiDB-lite"/>
    </source>
</evidence>
<feature type="region of interest" description="Disordered" evidence="3">
    <location>
        <begin position="1"/>
        <end position="24"/>
    </location>
</feature>